<dbReference type="PANTHER" id="PTHR34236">
    <property type="entry name" value="DIMETHYL SULFOXIDE REDUCTASE TRANSCRIPTIONAL ACTIVATOR"/>
    <property type="match status" value="1"/>
</dbReference>
<dbReference type="Proteomes" id="UP000199161">
    <property type="component" value="Unassembled WGS sequence"/>
</dbReference>
<dbReference type="Pfam" id="PF15915">
    <property type="entry name" value="BAT"/>
    <property type="match status" value="1"/>
</dbReference>
<proteinExistence type="predicted"/>
<keyword evidence="1" id="KW-0805">Transcription regulation</keyword>
<evidence type="ECO:0000313" key="5">
    <source>
        <dbReference type="EMBL" id="SFC45403.1"/>
    </source>
</evidence>
<reference evidence="6" key="1">
    <citation type="submission" date="2016-10" db="EMBL/GenBank/DDBJ databases">
        <authorList>
            <person name="Varghese N."/>
            <person name="Submissions S."/>
        </authorList>
    </citation>
    <scope>NUCLEOTIDE SEQUENCE [LARGE SCALE GENOMIC DNA]</scope>
    <source>
        <strain evidence="6">DSM 13078</strain>
    </source>
</reference>
<evidence type="ECO:0000259" key="4">
    <source>
        <dbReference type="Pfam" id="PF15915"/>
    </source>
</evidence>
<feature type="domain" description="HTH bat-type" evidence="3">
    <location>
        <begin position="159"/>
        <end position="211"/>
    </location>
</feature>
<dbReference type="PANTHER" id="PTHR34236:SF1">
    <property type="entry name" value="DIMETHYL SULFOXIDE REDUCTASE TRANSCRIPTIONAL ACTIVATOR"/>
    <property type="match status" value="1"/>
</dbReference>
<accession>A0A1I1JHI0</accession>
<gene>
    <name evidence="5" type="ORF">SAMN05444422_108216</name>
</gene>
<dbReference type="Pfam" id="PF04967">
    <property type="entry name" value="HTH_10"/>
    <property type="match status" value="1"/>
</dbReference>
<keyword evidence="6" id="KW-1185">Reference proteome</keyword>
<sequence>MALFAEFDAASTELVLGPTLEALPSLEVDLERQYAVDPSRPIAFCWMRCADRDRNRLERTLGDDDTVAEFQRIGDAHDGALYRIRRSGSDIVGAYRRWVALGGELLECRGSNGRWRIEMRFPDREAFTRYHSFLEGEGVEIALHRLSEDDAPSHDDDLLTDSQYEALEIAFESGFFEVPREADLSAIANELEISNQAVSERLRRAQSSLVEEHVVSGRGQPR</sequence>
<dbReference type="AlphaFoldDB" id="A0A1I1JHI0"/>
<dbReference type="InterPro" id="IPR007050">
    <property type="entry name" value="HTH_bacterioopsin"/>
</dbReference>
<evidence type="ECO:0000256" key="2">
    <source>
        <dbReference type="ARBA" id="ARBA00023163"/>
    </source>
</evidence>
<feature type="domain" description="Bacterioopsin transcriptional activator GAF and HTH associated" evidence="4">
    <location>
        <begin position="13"/>
        <end position="137"/>
    </location>
</feature>
<organism evidence="5 6">
    <name type="scientific">Natronobacterium haloterrestre</name>
    <name type="common">Halobiforma haloterrestris</name>
    <dbReference type="NCBI Taxonomy" id="148448"/>
    <lineage>
        <taxon>Archaea</taxon>
        <taxon>Methanobacteriati</taxon>
        <taxon>Methanobacteriota</taxon>
        <taxon>Stenosarchaea group</taxon>
        <taxon>Halobacteria</taxon>
        <taxon>Halobacteriales</taxon>
        <taxon>Natrialbaceae</taxon>
        <taxon>Natronobacterium</taxon>
    </lineage>
</organism>
<evidence type="ECO:0000256" key="1">
    <source>
        <dbReference type="ARBA" id="ARBA00023015"/>
    </source>
</evidence>
<dbReference type="RefSeq" id="WP_089789046.1">
    <property type="nucleotide sequence ID" value="NZ_FOKW01000008.1"/>
</dbReference>
<evidence type="ECO:0000259" key="3">
    <source>
        <dbReference type="Pfam" id="PF04967"/>
    </source>
</evidence>
<evidence type="ECO:0000313" key="6">
    <source>
        <dbReference type="Proteomes" id="UP000199161"/>
    </source>
</evidence>
<keyword evidence="2" id="KW-0804">Transcription</keyword>
<dbReference type="InterPro" id="IPR031803">
    <property type="entry name" value="BAT_GAF/HTH-assoc"/>
</dbReference>
<dbReference type="EMBL" id="FOKW01000008">
    <property type="protein sequence ID" value="SFC45403.1"/>
    <property type="molecule type" value="Genomic_DNA"/>
</dbReference>
<dbReference type="OrthoDB" id="202021at2157"/>
<name>A0A1I1JHI0_NATHA</name>
<protein>
    <submittedName>
        <fullName evidence="5">Predicted DNA binding protein, contains HTH domain</fullName>
    </submittedName>
</protein>